<sequence length="102" mass="10885">MGRNGQAPVREAAHMRSPRPPSSRAAPYLSAARSRPCRGARPPGARRIHSLLQPSARRLSSLPRLSVHRVPSLPWLSARSSTELRGVSSSSDGLESSADPGV</sequence>
<gene>
    <name evidence="2" type="ORF">PAHAL_9G272300</name>
</gene>
<dbReference type="EMBL" id="CM008054">
    <property type="protein sequence ID" value="PAN47411.1"/>
    <property type="molecule type" value="Genomic_DNA"/>
</dbReference>
<protein>
    <submittedName>
        <fullName evidence="2">Uncharacterized protein</fullName>
    </submittedName>
</protein>
<accession>A0A2S3IMA5</accession>
<dbReference type="AlphaFoldDB" id="A0A2S3IMA5"/>
<dbReference type="Proteomes" id="UP000243499">
    <property type="component" value="Chromosome 9"/>
</dbReference>
<evidence type="ECO:0000256" key="1">
    <source>
        <dbReference type="SAM" id="MobiDB-lite"/>
    </source>
</evidence>
<reference evidence="2" key="1">
    <citation type="submission" date="2018-04" db="EMBL/GenBank/DDBJ databases">
        <title>WGS assembly of Panicum hallii.</title>
        <authorList>
            <person name="Lovell J."/>
            <person name="Jenkins J."/>
            <person name="Lowry D."/>
            <person name="Mamidi S."/>
            <person name="Sreedasyam A."/>
            <person name="Weng X."/>
            <person name="Barry K."/>
            <person name="Bonette J."/>
            <person name="Campitelli B."/>
            <person name="Daum C."/>
            <person name="Gordon S."/>
            <person name="Gould B."/>
            <person name="Lipzen A."/>
            <person name="Macqueen A."/>
            <person name="Palacio-Mejia J."/>
            <person name="Plott C."/>
            <person name="Shakirov E."/>
            <person name="Shu S."/>
            <person name="Yoshinaga Y."/>
            <person name="Zane M."/>
            <person name="Rokhsar D."/>
            <person name="Grimwood J."/>
            <person name="Schmutz J."/>
            <person name="Juenger T."/>
        </authorList>
    </citation>
    <scope>NUCLEOTIDE SEQUENCE [LARGE SCALE GENOMIC DNA]</scope>
    <source>
        <strain evidence="2">FIL2</strain>
    </source>
</reference>
<feature type="region of interest" description="Disordered" evidence="1">
    <location>
        <begin position="1"/>
        <end position="51"/>
    </location>
</feature>
<feature type="compositionally biased region" description="Low complexity" evidence="1">
    <location>
        <begin position="88"/>
        <end position="102"/>
    </location>
</feature>
<feature type="compositionally biased region" description="Low complexity" evidence="1">
    <location>
        <begin position="22"/>
        <end position="43"/>
    </location>
</feature>
<name>A0A2S3IMA5_9POAL</name>
<feature type="region of interest" description="Disordered" evidence="1">
    <location>
        <begin position="80"/>
        <end position="102"/>
    </location>
</feature>
<dbReference type="Gramene" id="PAN47411">
    <property type="protein sequence ID" value="PAN47411"/>
    <property type="gene ID" value="PAHAL_9G272300"/>
</dbReference>
<proteinExistence type="predicted"/>
<organism evidence="2">
    <name type="scientific">Panicum hallii</name>
    <dbReference type="NCBI Taxonomy" id="206008"/>
    <lineage>
        <taxon>Eukaryota</taxon>
        <taxon>Viridiplantae</taxon>
        <taxon>Streptophyta</taxon>
        <taxon>Embryophyta</taxon>
        <taxon>Tracheophyta</taxon>
        <taxon>Spermatophyta</taxon>
        <taxon>Magnoliopsida</taxon>
        <taxon>Liliopsida</taxon>
        <taxon>Poales</taxon>
        <taxon>Poaceae</taxon>
        <taxon>PACMAD clade</taxon>
        <taxon>Panicoideae</taxon>
        <taxon>Panicodae</taxon>
        <taxon>Paniceae</taxon>
        <taxon>Panicinae</taxon>
        <taxon>Panicum</taxon>
        <taxon>Panicum sect. Panicum</taxon>
    </lineage>
</organism>
<evidence type="ECO:0000313" key="2">
    <source>
        <dbReference type="EMBL" id="PAN47411.1"/>
    </source>
</evidence>